<dbReference type="Proteomes" id="UP000515158">
    <property type="component" value="Unplaced"/>
</dbReference>
<dbReference type="OrthoDB" id="8838209at2759"/>
<dbReference type="PANTHER" id="PTHR31025:SF22">
    <property type="entry name" value="IP13529P"/>
    <property type="match status" value="1"/>
</dbReference>
<dbReference type="InParanoid" id="A0A6P8YA35"/>
<name>A0A6P8YA35_THRPL</name>
<dbReference type="KEGG" id="tpal:117642413"/>
<keyword evidence="2" id="KW-1185">Reference proteome</keyword>
<evidence type="ECO:0000256" key="1">
    <source>
        <dbReference type="SAM" id="MobiDB-lite"/>
    </source>
</evidence>
<proteinExistence type="predicted"/>
<reference evidence="3" key="1">
    <citation type="submission" date="2025-08" db="UniProtKB">
        <authorList>
            <consortium name="RefSeq"/>
        </authorList>
    </citation>
    <scope>IDENTIFICATION</scope>
    <source>
        <tissue evidence="3">Total insect</tissue>
    </source>
</reference>
<feature type="compositionally biased region" description="Pro residues" evidence="1">
    <location>
        <begin position="74"/>
        <end position="86"/>
    </location>
</feature>
<feature type="region of interest" description="Disordered" evidence="1">
    <location>
        <begin position="67"/>
        <end position="91"/>
    </location>
</feature>
<accession>A0A6P8YA35</accession>
<dbReference type="PANTHER" id="PTHR31025">
    <property type="entry name" value="SI:CH211-196P9.1-RELATED"/>
    <property type="match status" value="1"/>
</dbReference>
<dbReference type="AlphaFoldDB" id="A0A6P8YA35"/>
<organism evidence="3">
    <name type="scientific">Thrips palmi</name>
    <name type="common">Melon thrips</name>
    <dbReference type="NCBI Taxonomy" id="161013"/>
    <lineage>
        <taxon>Eukaryota</taxon>
        <taxon>Metazoa</taxon>
        <taxon>Ecdysozoa</taxon>
        <taxon>Arthropoda</taxon>
        <taxon>Hexapoda</taxon>
        <taxon>Insecta</taxon>
        <taxon>Pterygota</taxon>
        <taxon>Neoptera</taxon>
        <taxon>Paraneoptera</taxon>
        <taxon>Thysanoptera</taxon>
        <taxon>Terebrantia</taxon>
        <taxon>Thripoidea</taxon>
        <taxon>Thripidae</taxon>
        <taxon>Thrips</taxon>
    </lineage>
</organism>
<sequence length="531" mass="59733">MDLVKEFVMGALAAYQVEWEALEKVFEEVGVTSKDDLAHIDWKADFGDFSAVLSKVQFRVLGKAVTETATSPSPNTPQPQAPPPTRQPLTPVSTNFNIPYDKFNEVHMTMLRSGRLISAHARKLILHQLGEKLVQTNPNISKELLANIARQMVRELPGLADEGGDGSRHHTLYQKLDNVVQGLLRQKRVDSGVTRATTGRPSQRPITAKMQYGTKHFRPLSYGDGESAATQEEKRTWLSTHFNTVKAGDRDDDQVQLLMAQTYPSQRMQIVRAVQEETEEAVTKDWPFLSTAPMLKLHFRLLTEVDVDARAEKNVKKLNAALTAYFHAEFGKKRPHKDAIGRCLAFCKNKAEDIQFVCLLFLAGVVMRDDLNSLCVFLPLTLKDKPPKEVAREASQTIYGELEDVETQGDDAADDPLIKSRAIRLVVVGHDIYNAVEAYPLIDGRCLGEQGMSVFDGLLSTFTLFYIFGRDYPFKCKGMLDFIQRKVFEFEGAGSKVERSGSRKNPPPVSNNYLTFVDRVRQYCEPLNVEF</sequence>
<protein>
    <submittedName>
        <fullName evidence="3">Uncharacterized protein LOC117642413</fullName>
    </submittedName>
</protein>
<dbReference type="RefSeq" id="XP_034236488.1">
    <property type="nucleotide sequence ID" value="XM_034380597.1"/>
</dbReference>
<gene>
    <name evidence="3" type="primary">LOC117642413</name>
</gene>
<evidence type="ECO:0000313" key="2">
    <source>
        <dbReference type="Proteomes" id="UP000515158"/>
    </source>
</evidence>
<evidence type="ECO:0000313" key="3">
    <source>
        <dbReference type="RefSeq" id="XP_034236488.1"/>
    </source>
</evidence>
<dbReference type="GeneID" id="117642413"/>